<evidence type="ECO:0008006" key="12">
    <source>
        <dbReference type="Google" id="ProtNLM"/>
    </source>
</evidence>
<dbReference type="GO" id="GO:0006906">
    <property type="term" value="P:vesicle fusion"/>
    <property type="evidence" value="ECO:0007669"/>
    <property type="project" value="TreeGrafter"/>
</dbReference>
<dbReference type="PIRSF" id="PIRSF028865">
    <property type="entry name" value="Membrin-2"/>
    <property type="match status" value="1"/>
</dbReference>
<keyword evidence="2 8" id="KW-0813">Transport</keyword>
<evidence type="ECO:0000313" key="10">
    <source>
        <dbReference type="EMBL" id="GFH60070.1"/>
    </source>
</evidence>
<comment type="caution">
    <text evidence="10">The sequence shown here is derived from an EMBL/GenBank/DDBJ whole genome shotgun (WGS) entry which is preliminary data.</text>
</comment>
<dbReference type="AlphaFoldDB" id="A0AAD3DBT0"/>
<gene>
    <name evidence="10" type="ORF">CTEN210_16546</name>
</gene>
<evidence type="ECO:0000256" key="2">
    <source>
        <dbReference type="ARBA" id="ARBA00022448"/>
    </source>
</evidence>
<accession>A0AAD3DBT0</accession>
<keyword evidence="5 9" id="KW-1133">Transmembrane helix</keyword>
<dbReference type="GO" id="GO:0005484">
    <property type="term" value="F:SNAP receptor activity"/>
    <property type="evidence" value="ECO:0007669"/>
    <property type="project" value="InterPro"/>
</dbReference>
<dbReference type="GO" id="GO:0012507">
    <property type="term" value="C:ER to Golgi transport vesicle membrane"/>
    <property type="evidence" value="ECO:0007669"/>
    <property type="project" value="TreeGrafter"/>
</dbReference>
<dbReference type="Pfam" id="PF12352">
    <property type="entry name" value="V-SNARE_C"/>
    <property type="match status" value="1"/>
</dbReference>
<dbReference type="PANTHER" id="PTHR21230">
    <property type="entry name" value="VESICLE TRANSPORT V-SNARE PROTEIN VTI1-RELATED"/>
    <property type="match status" value="1"/>
</dbReference>
<evidence type="ECO:0000256" key="7">
    <source>
        <dbReference type="ARBA" id="ARBA00023136"/>
    </source>
</evidence>
<evidence type="ECO:0000256" key="9">
    <source>
        <dbReference type="SAM" id="Phobius"/>
    </source>
</evidence>
<dbReference type="GO" id="GO:0000149">
    <property type="term" value="F:SNARE binding"/>
    <property type="evidence" value="ECO:0007669"/>
    <property type="project" value="TreeGrafter"/>
</dbReference>
<proteinExistence type="predicted"/>
<keyword evidence="6" id="KW-0333">Golgi apparatus</keyword>
<dbReference type="PANTHER" id="PTHR21230:SF1">
    <property type="entry name" value="GOLGI SNAP RECEPTOR COMPLEX MEMBER 2"/>
    <property type="match status" value="1"/>
</dbReference>
<dbReference type="GO" id="GO:0031902">
    <property type="term" value="C:late endosome membrane"/>
    <property type="evidence" value="ECO:0007669"/>
    <property type="project" value="TreeGrafter"/>
</dbReference>
<organism evidence="10 11">
    <name type="scientific">Chaetoceros tenuissimus</name>
    <dbReference type="NCBI Taxonomy" id="426638"/>
    <lineage>
        <taxon>Eukaryota</taxon>
        <taxon>Sar</taxon>
        <taxon>Stramenopiles</taxon>
        <taxon>Ochrophyta</taxon>
        <taxon>Bacillariophyta</taxon>
        <taxon>Coscinodiscophyceae</taxon>
        <taxon>Chaetocerotophycidae</taxon>
        <taxon>Chaetocerotales</taxon>
        <taxon>Chaetocerotaceae</taxon>
        <taxon>Chaetoceros</taxon>
    </lineage>
</organism>
<evidence type="ECO:0000256" key="3">
    <source>
        <dbReference type="ARBA" id="ARBA00022692"/>
    </source>
</evidence>
<feature type="transmembrane region" description="Helical" evidence="9">
    <location>
        <begin position="191"/>
        <end position="209"/>
    </location>
</feature>
<keyword evidence="4 8" id="KW-0653">Protein transport</keyword>
<evidence type="ECO:0000256" key="5">
    <source>
        <dbReference type="ARBA" id="ARBA00022989"/>
    </source>
</evidence>
<evidence type="ECO:0000256" key="1">
    <source>
        <dbReference type="ARBA" id="ARBA00004409"/>
    </source>
</evidence>
<reference evidence="10 11" key="1">
    <citation type="journal article" date="2021" name="Sci. Rep.">
        <title>The genome of the diatom Chaetoceros tenuissimus carries an ancient integrated fragment of an extant virus.</title>
        <authorList>
            <person name="Hongo Y."/>
            <person name="Kimura K."/>
            <person name="Takaki Y."/>
            <person name="Yoshida Y."/>
            <person name="Baba S."/>
            <person name="Kobayashi G."/>
            <person name="Nagasaki K."/>
            <person name="Hano T."/>
            <person name="Tomaru Y."/>
        </authorList>
    </citation>
    <scope>NUCLEOTIDE SEQUENCE [LARGE SCALE GENOMIC DNA]</scope>
    <source>
        <strain evidence="10 11">NIES-3715</strain>
    </source>
</reference>
<keyword evidence="7 8" id="KW-0472">Membrane</keyword>
<dbReference type="GO" id="GO:0015031">
    <property type="term" value="P:protein transport"/>
    <property type="evidence" value="ECO:0007669"/>
    <property type="project" value="UniProtKB-KW"/>
</dbReference>
<dbReference type="GO" id="GO:0005789">
    <property type="term" value="C:endoplasmic reticulum membrane"/>
    <property type="evidence" value="ECO:0007669"/>
    <property type="project" value="TreeGrafter"/>
</dbReference>
<dbReference type="EMBL" id="BLLK01000069">
    <property type="protein sequence ID" value="GFH60070.1"/>
    <property type="molecule type" value="Genomic_DNA"/>
</dbReference>
<dbReference type="Proteomes" id="UP001054902">
    <property type="component" value="Unassembled WGS sequence"/>
</dbReference>
<keyword evidence="11" id="KW-1185">Reference proteome</keyword>
<name>A0AAD3DBT0_9STRA</name>
<evidence type="ECO:0000313" key="11">
    <source>
        <dbReference type="Proteomes" id="UP001054902"/>
    </source>
</evidence>
<dbReference type="GO" id="GO:0000139">
    <property type="term" value="C:Golgi membrane"/>
    <property type="evidence" value="ECO:0007669"/>
    <property type="project" value="UniProtKB-SubCell"/>
</dbReference>
<evidence type="ECO:0000256" key="6">
    <source>
        <dbReference type="ARBA" id="ARBA00023034"/>
    </source>
</evidence>
<dbReference type="InterPro" id="IPR027027">
    <property type="entry name" value="GOSR2/Membrin/Bos1"/>
</dbReference>
<evidence type="ECO:0000256" key="4">
    <source>
        <dbReference type="ARBA" id="ARBA00022927"/>
    </source>
</evidence>
<comment type="subcellular location">
    <subcellularLocation>
        <location evidence="1">Golgi apparatus membrane</location>
        <topology evidence="1">Single-pass type IV membrane protein</topology>
    </subcellularLocation>
</comment>
<protein>
    <recommendedName>
        <fullName evidence="12">Golgi SNAP receptor complex member 2</fullName>
    </recommendedName>
</protein>
<evidence type="ECO:0000256" key="8">
    <source>
        <dbReference type="PIRNR" id="PIRNR028865"/>
    </source>
</evidence>
<sequence>MTSIVELFPKSRKLAYDARQQLSQVQNNLLSSSDLFVSLDELQRQLDLLEQFLAKETPAQREIWRRKILELREDASSIRRQGEYFSRMANSNIRIQKEREELLTRRRRRREVGMGDAESAMQDLAEESTSLASSQNLVGELLMSGQAQLNALIDQKRRMRGVKRMVLNIGNTLGLSSKTMRMIEKRDETDMYIVFGGMFVTCIVIYIVWFR</sequence>
<keyword evidence="3 9" id="KW-0812">Transmembrane</keyword>
<dbReference type="GO" id="GO:0031201">
    <property type="term" value="C:SNARE complex"/>
    <property type="evidence" value="ECO:0007669"/>
    <property type="project" value="TreeGrafter"/>
</dbReference>